<dbReference type="CDD" id="cd16018">
    <property type="entry name" value="Enpp"/>
    <property type="match status" value="1"/>
</dbReference>
<accession>A0ABW9J6U5</accession>
<protein>
    <submittedName>
        <fullName evidence="1">Ectonucleotide pyrophosphatase/phosphodiesterase</fullName>
    </submittedName>
</protein>
<proteinExistence type="predicted"/>
<reference evidence="1 2" key="1">
    <citation type="submission" date="2024-12" db="EMBL/GenBank/DDBJ databases">
        <authorList>
            <person name="Hu S."/>
        </authorList>
    </citation>
    <scope>NUCLEOTIDE SEQUENCE [LARGE SCALE GENOMIC DNA]</scope>
    <source>
        <strain evidence="1 2">THG-T11</strain>
    </source>
</reference>
<dbReference type="Gene3D" id="3.40.720.10">
    <property type="entry name" value="Alkaline Phosphatase, subunit A"/>
    <property type="match status" value="1"/>
</dbReference>
<dbReference type="InterPro" id="IPR002591">
    <property type="entry name" value="Phosphodiest/P_Trfase"/>
</dbReference>
<evidence type="ECO:0000313" key="2">
    <source>
        <dbReference type="Proteomes" id="UP001517247"/>
    </source>
</evidence>
<dbReference type="PANTHER" id="PTHR10151">
    <property type="entry name" value="ECTONUCLEOTIDE PYROPHOSPHATASE/PHOSPHODIESTERASE"/>
    <property type="match status" value="1"/>
</dbReference>
<name>A0ABW9J6U5_9SPHI</name>
<dbReference type="Proteomes" id="UP001517247">
    <property type="component" value="Unassembled WGS sequence"/>
</dbReference>
<organism evidence="1 2">
    <name type="scientific">Pedobacter ureilyticus</name>
    <dbReference type="NCBI Taxonomy" id="1393051"/>
    <lineage>
        <taxon>Bacteria</taxon>
        <taxon>Pseudomonadati</taxon>
        <taxon>Bacteroidota</taxon>
        <taxon>Sphingobacteriia</taxon>
        <taxon>Sphingobacteriales</taxon>
        <taxon>Sphingobacteriaceae</taxon>
        <taxon>Pedobacter</taxon>
    </lineage>
</organism>
<dbReference type="InterPro" id="IPR017850">
    <property type="entry name" value="Alkaline_phosphatase_core_sf"/>
</dbReference>
<dbReference type="Pfam" id="PF01663">
    <property type="entry name" value="Phosphodiest"/>
    <property type="match status" value="1"/>
</dbReference>
<keyword evidence="2" id="KW-1185">Reference proteome</keyword>
<dbReference type="Gene3D" id="3.30.1360.180">
    <property type="match status" value="1"/>
</dbReference>
<evidence type="ECO:0000313" key="1">
    <source>
        <dbReference type="EMBL" id="MFN0255592.1"/>
    </source>
</evidence>
<dbReference type="EMBL" id="SSHJ02000005">
    <property type="protein sequence ID" value="MFN0255592.1"/>
    <property type="molecule type" value="Genomic_DNA"/>
</dbReference>
<dbReference type="SUPFAM" id="SSF53649">
    <property type="entry name" value="Alkaline phosphatase-like"/>
    <property type="match status" value="1"/>
</dbReference>
<gene>
    <name evidence="1" type="ORF">E6A44_008420</name>
</gene>
<comment type="caution">
    <text evidence="1">The sequence shown here is derived from an EMBL/GenBank/DDBJ whole genome shotgun (WGS) entry which is preliminary data.</text>
</comment>
<sequence>MKKLALFFGLLVCIDTALFGQDLSQQVVAGRINDPSQIKKPYVIFISADGFRNDYADKYQAKNLLALREKGVKAVSMKPSYPSVTFSNHYTLATGMYPSTHGIVNNSFYDPNKKQIYVKTDPSAIKDSTWYGGVPIWVLAEQQKMLSAAFYWLGSETAVQGVRPTYWYNFNTKIPMDTRIDAVKKWLQLPEEKRPHLINFYFPEVDVAGHHFGSNSKETAAAVKLVDDAVGQMVQLTKEVGLDVNFVFVSDHGMTEADNKNTLDLPSVIDTSKFIVPNGDALIQIYAKDKRDIKPLYKKLKAEGKDYDVYLTKKMPKRWHYRAKDNKDGRIGDIILIPRLPKIFNLTGRPTSIGKHGFDNDMPDMQATFYAWGPAFKEGMIINSFENVHIYPLLAKVLGLSYGHKVDGDLKVLMPILK</sequence>
<dbReference type="RefSeq" id="WP_138722686.1">
    <property type="nucleotide sequence ID" value="NZ_SSHJ02000005.1"/>
</dbReference>
<dbReference type="PANTHER" id="PTHR10151:SF120">
    <property type="entry name" value="BIS(5'-ADENOSYL)-TRIPHOSPHATASE"/>
    <property type="match status" value="1"/>
</dbReference>